<gene>
    <name evidence="2" type="ORF">ADICEAN_00641</name>
</gene>
<dbReference type="AlphaFoldDB" id="M7N6J7"/>
<evidence type="ECO:0000259" key="1">
    <source>
        <dbReference type="Pfam" id="PF04784"/>
    </source>
</evidence>
<proteinExistence type="predicted"/>
<name>M7N6J7_9BACT</name>
<accession>M7N6J7</accession>
<dbReference type="EMBL" id="AODQ01000009">
    <property type="protein sequence ID" value="EMR04233.1"/>
    <property type="molecule type" value="Genomic_DNA"/>
</dbReference>
<dbReference type="PANTHER" id="PTHR46361">
    <property type="entry name" value="ELECTRON CARRIER/ PROTEIN DISULFIDE OXIDOREDUCTASE"/>
    <property type="match status" value="1"/>
</dbReference>
<dbReference type="Pfam" id="PF04784">
    <property type="entry name" value="DUF547"/>
    <property type="match status" value="1"/>
</dbReference>
<evidence type="ECO:0000313" key="2">
    <source>
        <dbReference type="EMBL" id="EMR04233.1"/>
    </source>
</evidence>
<evidence type="ECO:0000313" key="3">
    <source>
        <dbReference type="Proteomes" id="UP000011910"/>
    </source>
</evidence>
<dbReference type="Proteomes" id="UP000011910">
    <property type="component" value="Unassembled WGS sequence"/>
</dbReference>
<feature type="domain" description="DUF547" evidence="1">
    <location>
        <begin position="95"/>
        <end position="210"/>
    </location>
</feature>
<protein>
    <recommendedName>
        <fullName evidence="1">DUF547 domain-containing protein</fullName>
    </recommendedName>
</protein>
<dbReference type="PANTHER" id="PTHR46361:SF3">
    <property type="entry name" value="ELECTRON CARRIER_ PROTEIN DISULFIDE OXIDOREDUCTASE"/>
    <property type="match status" value="1"/>
</dbReference>
<organism evidence="2 3">
    <name type="scientific">Cesiribacter andamanensis AMV16</name>
    <dbReference type="NCBI Taxonomy" id="1279009"/>
    <lineage>
        <taxon>Bacteria</taxon>
        <taxon>Pseudomonadati</taxon>
        <taxon>Bacteroidota</taxon>
        <taxon>Cytophagia</taxon>
        <taxon>Cytophagales</taxon>
        <taxon>Cesiribacteraceae</taxon>
        <taxon>Cesiribacter</taxon>
    </lineage>
</organism>
<dbReference type="RefSeq" id="WP_009194048.1">
    <property type="nucleotide sequence ID" value="NZ_AODQ01000009.1"/>
</dbReference>
<comment type="caution">
    <text evidence="2">The sequence shown here is derived from an EMBL/GenBank/DDBJ whole genome shotgun (WGS) entry which is preliminary data.</text>
</comment>
<dbReference type="PATRIC" id="fig|1279009.4.peg.658"/>
<dbReference type="STRING" id="1279009.ADICEAN_00641"/>
<keyword evidence="3" id="KW-1185">Reference proteome</keyword>
<dbReference type="InterPro" id="IPR006869">
    <property type="entry name" value="DUF547"/>
</dbReference>
<dbReference type="eggNOG" id="COG0398">
    <property type="taxonomic scope" value="Bacteria"/>
</dbReference>
<reference evidence="2 3" key="1">
    <citation type="journal article" date="2013" name="Genome Announc.">
        <title>Draft Genome Sequence of Cesiribacter andamanensis Strain AMV16T, Isolated from a Soil Sample from a Mud Volcano in the Andaman Islands, India.</title>
        <authorList>
            <person name="Shivaji S."/>
            <person name="Ara S."/>
            <person name="Begum Z."/>
            <person name="Srinivas T.N."/>
            <person name="Singh A."/>
            <person name="Kumar Pinnaka A."/>
        </authorList>
    </citation>
    <scope>NUCLEOTIDE SEQUENCE [LARGE SCALE GENOMIC DNA]</scope>
    <source>
        <strain evidence="2 3">AMV16</strain>
    </source>
</reference>
<sequence length="272" mass="31436">MPMLPQYRFLYAGPHRASWLVYLLLFLLQGCSMPACAQLRVAQAGSAAPSHAAWDGLLKKWVDERGMVDYKGFASDRKALRAYLQQLEASAPDPERWSREEQLAYWLNAYNAFTIELILRHYPLESIKDIKAGPQIPFVNTPWDIKFIRIGGRELDLNNIEHNIIRPGFEEPRIHFALVCAARSCPKLRREAYVADRLEGQLAEQARSFLLDPDKNIVRSDRLQLSKLFDWYGGDFTKGRSLQEAIREYSGVPVSKDAPIRYLYYNWQLNEQ</sequence>